<feature type="transmembrane region" description="Helical" evidence="1">
    <location>
        <begin position="160"/>
        <end position="180"/>
    </location>
</feature>
<gene>
    <name evidence="4" type="ORF">D8827_03330</name>
</gene>
<dbReference type="InterPro" id="IPR056491">
    <property type="entry name" value="DUF6688_C"/>
</dbReference>
<proteinExistence type="predicted"/>
<protein>
    <submittedName>
        <fullName evidence="4">Uncharacterized protein</fullName>
    </submittedName>
</protein>
<feature type="transmembrane region" description="Helical" evidence="1">
    <location>
        <begin position="121"/>
        <end position="140"/>
    </location>
</feature>
<feature type="domain" description="DUF6688" evidence="2">
    <location>
        <begin position="10"/>
        <end position="263"/>
    </location>
</feature>
<dbReference type="AlphaFoldDB" id="A0AAE8G0A7"/>
<feature type="transmembrane region" description="Helical" evidence="1">
    <location>
        <begin position="6"/>
        <end position="29"/>
    </location>
</feature>
<evidence type="ECO:0000313" key="5">
    <source>
        <dbReference type="Proteomes" id="UP000267137"/>
    </source>
</evidence>
<dbReference type="Pfam" id="PF23543">
    <property type="entry name" value="DUF6688_C"/>
    <property type="match status" value="1"/>
</dbReference>
<evidence type="ECO:0000313" key="4">
    <source>
        <dbReference type="EMBL" id="RSJ23544.1"/>
    </source>
</evidence>
<keyword evidence="1" id="KW-0472">Membrane</keyword>
<sequence length="385" mass="44046">MLGLFIVLPLILLLIAIPIIVTTKTINGLTSAKKLNTDLVKKSNTDTNDILILTFGPLLTIFVGNQIFKISDNPWTEVNVNDALHAPIWPDAIPTFVTLILLSLVGYFVLNFIPFKKLPPLVLASCIGLLYLGIALSFTWSIQMFTIITNVTSNSLGLPAYVLMCLMPWNYALICLRVIAQTIHSWNQQQHQVTYQKPWRTKLAGFLSKSYHLPVMALLLLLPILGVALMILTLFGQEPAALIKMWINTSDWTLSQKISPPSVTYDEHYLCTVGASGHRKIVKPLRMGVRHGHRIMVNRQLLVANAFEQVLEEKMPKTHRLIRDFYDRYGYPISRHIKKAWQADLIYFLMKPLEWFFLLVLYLVDRHPENRIALQYFIKPNQEVK</sequence>
<accession>A0AAE8G0A7</accession>
<evidence type="ECO:0000259" key="2">
    <source>
        <dbReference type="Pfam" id="PF20394"/>
    </source>
</evidence>
<keyword evidence="1" id="KW-0812">Transmembrane</keyword>
<feature type="domain" description="DUF6688" evidence="3">
    <location>
        <begin position="266"/>
        <end position="376"/>
    </location>
</feature>
<feature type="transmembrane region" description="Helical" evidence="1">
    <location>
        <begin position="215"/>
        <end position="236"/>
    </location>
</feature>
<dbReference type="InterPro" id="IPR046510">
    <property type="entry name" value="DUF6688_N"/>
</dbReference>
<name>A0AAE8G0A7_STRIT</name>
<dbReference type="Pfam" id="PF20394">
    <property type="entry name" value="DUF6688"/>
    <property type="match status" value="1"/>
</dbReference>
<evidence type="ECO:0000259" key="3">
    <source>
        <dbReference type="Pfam" id="PF23543"/>
    </source>
</evidence>
<reference evidence="4 5" key="1">
    <citation type="submission" date="2018-11" db="EMBL/GenBank/DDBJ databases">
        <title>Species Designations Belie Phenotypic and Genotypic Heterogeneity in Oral Streptococci.</title>
        <authorList>
            <person name="Velsko I."/>
        </authorList>
    </citation>
    <scope>NUCLEOTIDE SEQUENCE [LARGE SCALE GENOMIC DNA]</scope>
    <source>
        <strain evidence="4 5">KLC02</strain>
    </source>
</reference>
<dbReference type="EMBL" id="RJOO01000002">
    <property type="protein sequence ID" value="RSJ23544.1"/>
    <property type="molecule type" value="Genomic_DNA"/>
</dbReference>
<organism evidence="4 5">
    <name type="scientific">Streptococcus intermedius</name>
    <dbReference type="NCBI Taxonomy" id="1338"/>
    <lineage>
        <taxon>Bacteria</taxon>
        <taxon>Bacillati</taxon>
        <taxon>Bacillota</taxon>
        <taxon>Bacilli</taxon>
        <taxon>Lactobacillales</taxon>
        <taxon>Streptococcaceae</taxon>
        <taxon>Streptococcus</taxon>
        <taxon>Streptococcus anginosus group</taxon>
    </lineage>
</organism>
<evidence type="ECO:0000256" key="1">
    <source>
        <dbReference type="SAM" id="Phobius"/>
    </source>
</evidence>
<comment type="caution">
    <text evidence="4">The sequence shown here is derived from an EMBL/GenBank/DDBJ whole genome shotgun (WGS) entry which is preliminary data.</text>
</comment>
<feature type="transmembrane region" description="Helical" evidence="1">
    <location>
        <begin position="50"/>
        <end position="68"/>
    </location>
</feature>
<dbReference type="Proteomes" id="UP000267137">
    <property type="component" value="Unassembled WGS sequence"/>
</dbReference>
<feature type="transmembrane region" description="Helical" evidence="1">
    <location>
        <begin position="88"/>
        <end position="109"/>
    </location>
</feature>
<keyword evidence="1" id="KW-1133">Transmembrane helix</keyword>
<dbReference type="RefSeq" id="WP_125442260.1">
    <property type="nucleotide sequence ID" value="NZ_JALGPV010000002.1"/>
</dbReference>